<proteinExistence type="inferred from homology"/>
<comment type="pathway">
    <text evidence="6">tRNA modification; N(7)-methylguanine-tRNA biosynthesis.</text>
</comment>
<evidence type="ECO:0000256" key="5">
    <source>
        <dbReference type="ARBA" id="ARBA00023242"/>
    </source>
</evidence>
<evidence type="ECO:0000313" key="7">
    <source>
        <dbReference type="EMBL" id="ODV97918.1"/>
    </source>
</evidence>
<comment type="function">
    <text evidence="6">Required for the formation of N(7)-methylguanine at position 46 (m7G46) in tRNA. In the complex, it is required to stabilize and induce conformational changes of the catalytic subunit.</text>
</comment>
<dbReference type="PANTHER" id="PTHR16288:SF0">
    <property type="entry name" value="TRNA (GUANINE-N(7)-)-METHYLTRANSFERASE NON-CATALYTIC SUBUNIT WDR4"/>
    <property type="match status" value="1"/>
</dbReference>
<dbReference type="InterPro" id="IPR028884">
    <property type="entry name" value="Trm82"/>
</dbReference>
<sequence length="427" mass="48512">MKHPFQIIVTDKKGEYLFTSVKNHIQIFKTCTGELVSTWTDDVDVDITLKQQQAEKIKQLELEQQQKEIEETHEGGNKIPKIPVPGAGAPTVYNYIRTLKLSRNEQYLIGTTDSDKAIVVFSLFDGSSGDDQRVPPALKLIKRQPFPKRPCTISTNYNDEFIIVGDKFGDAYSLPIASQEIIPTKDLVPILGHVSMLTDAVIGISTREGGNQKEFIITADRDEHIRVTNFPLSYVIDKWLFDHEEFVSSLCIPWWKPDLLISGGGDEYIRSWDWSKETSNDCLLFRFDIKEYISKDTELVNVVKIIALKKNDFAKLCVLTEKNHSLLILNLEESGKIVFDQLLETDNSIVDITSDLTGDHLILSFDNDNNKLLKFFKINAQTGQFSNTEADANLQDSISQNSICDVDTTKAFYPLYHISQLRKRGEH</sequence>
<dbReference type="GO" id="GO:0008047">
    <property type="term" value="F:enzyme activator activity"/>
    <property type="evidence" value="ECO:0007669"/>
    <property type="project" value="EnsemblFungi"/>
</dbReference>
<dbReference type="InterPro" id="IPR015943">
    <property type="entry name" value="WD40/YVTN_repeat-like_dom_sf"/>
</dbReference>
<dbReference type="GO" id="GO:0005634">
    <property type="term" value="C:nucleus"/>
    <property type="evidence" value="ECO:0007669"/>
    <property type="project" value="UniProtKB-SubCell"/>
</dbReference>
<dbReference type="InterPro" id="IPR036322">
    <property type="entry name" value="WD40_repeat_dom_sf"/>
</dbReference>
<dbReference type="STRING" id="669874.A0A1E4U1Z6"/>
<evidence type="ECO:0000256" key="1">
    <source>
        <dbReference type="ARBA" id="ARBA00004123"/>
    </source>
</evidence>
<accession>A0A1E4U1Z6</accession>
<evidence type="ECO:0000256" key="2">
    <source>
        <dbReference type="ARBA" id="ARBA00022574"/>
    </source>
</evidence>
<dbReference type="Gene3D" id="2.130.10.10">
    <property type="entry name" value="YVTN repeat-like/Quinoprotein amine dehydrogenase"/>
    <property type="match status" value="1"/>
</dbReference>
<comment type="similarity">
    <text evidence="6">Belongs to the WD repeat TRM82 family.</text>
</comment>
<keyword evidence="4 6" id="KW-0677">Repeat</keyword>
<dbReference type="EMBL" id="KV454011">
    <property type="protein sequence ID" value="ODV97918.1"/>
    <property type="molecule type" value="Genomic_DNA"/>
</dbReference>
<dbReference type="OrthoDB" id="339900at2759"/>
<dbReference type="HAMAP" id="MF_03056">
    <property type="entry name" value="TRM82"/>
    <property type="match status" value="1"/>
</dbReference>
<evidence type="ECO:0000256" key="3">
    <source>
        <dbReference type="ARBA" id="ARBA00022694"/>
    </source>
</evidence>
<dbReference type="UniPathway" id="UPA00989"/>
<comment type="subcellular location">
    <subcellularLocation>
        <location evidence="1 6">Nucleus</location>
    </subcellularLocation>
</comment>
<dbReference type="AlphaFoldDB" id="A0A1E4U1Z6"/>
<evidence type="ECO:0000256" key="6">
    <source>
        <dbReference type="HAMAP-Rule" id="MF_03056"/>
    </source>
</evidence>
<dbReference type="GO" id="GO:0106143">
    <property type="term" value="C:tRNA (m7G46) methyltransferase complex"/>
    <property type="evidence" value="ECO:0007669"/>
    <property type="project" value="EnsemblFungi"/>
</dbReference>
<protein>
    <submittedName>
        <fullName evidence="7">Uncharacterized protein</fullName>
    </submittedName>
</protein>
<keyword evidence="3 6" id="KW-0819">tRNA processing</keyword>
<keyword evidence="2 6" id="KW-0853">WD repeat</keyword>
<evidence type="ECO:0000313" key="8">
    <source>
        <dbReference type="Proteomes" id="UP000094236"/>
    </source>
</evidence>
<keyword evidence="5 6" id="KW-0539">Nucleus</keyword>
<evidence type="ECO:0000256" key="4">
    <source>
        <dbReference type="ARBA" id="ARBA00022737"/>
    </source>
</evidence>
<name>A0A1E4U1Z6_PACTA</name>
<dbReference type="GO" id="GO:0106004">
    <property type="term" value="P:tRNA (guanine-N7)-methylation"/>
    <property type="evidence" value="ECO:0007669"/>
    <property type="project" value="UniProtKB-UniRule"/>
</dbReference>
<keyword evidence="8" id="KW-1185">Reference proteome</keyword>
<dbReference type="PANTHER" id="PTHR16288">
    <property type="entry name" value="WD40 REPEAT PROTEIN 4"/>
    <property type="match status" value="1"/>
</dbReference>
<dbReference type="SUPFAM" id="SSF50978">
    <property type="entry name" value="WD40 repeat-like"/>
    <property type="match status" value="1"/>
</dbReference>
<gene>
    <name evidence="7" type="ORF">PACTADRAFT_47751</name>
</gene>
<reference evidence="8" key="1">
    <citation type="submission" date="2016-05" db="EMBL/GenBank/DDBJ databases">
        <title>Comparative genomics of biotechnologically important yeasts.</title>
        <authorList>
            <consortium name="DOE Joint Genome Institute"/>
            <person name="Riley R."/>
            <person name="Haridas S."/>
            <person name="Wolfe K.H."/>
            <person name="Lopes M.R."/>
            <person name="Hittinger C.T."/>
            <person name="Goker M."/>
            <person name="Salamov A."/>
            <person name="Wisecaver J."/>
            <person name="Long T.M."/>
            <person name="Aerts A.L."/>
            <person name="Barry K."/>
            <person name="Choi C."/>
            <person name="Clum A."/>
            <person name="Coughlan A.Y."/>
            <person name="Deshpande S."/>
            <person name="Douglass A.P."/>
            <person name="Hanson S.J."/>
            <person name="Klenk H.-P."/>
            <person name="Labutti K."/>
            <person name="Lapidus A."/>
            <person name="Lindquist E."/>
            <person name="Lipzen A."/>
            <person name="Meier-Kolthoff J.P."/>
            <person name="Ohm R.A."/>
            <person name="Otillar R.P."/>
            <person name="Pangilinan J."/>
            <person name="Peng Y."/>
            <person name="Rokas A."/>
            <person name="Rosa C.A."/>
            <person name="Scheuner C."/>
            <person name="Sibirny A.A."/>
            <person name="Slot J.C."/>
            <person name="Stielow J.B."/>
            <person name="Sun H."/>
            <person name="Kurtzman C.P."/>
            <person name="Blackwell M."/>
            <person name="Grigoriev I.V."/>
            <person name="Jeffries T.W."/>
        </authorList>
    </citation>
    <scope>NUCLEOTIDE SEQUENCE [LARGE SCALE GENOMIC DNA]</scope>
    <source>
        <strain evidence="8">NRRL Y-2460</strain>
    </source>
</reference>
<dbReference type="Proteomes" id="UP000094236">
    <property type="component" value="Unassembled WGS sequence"/>
</dbReference>
<dbReference type="GO" id="GO:0005829">
    <property type="term" value="C:cytosol"/>
    <property type="evidence" value="ECO:0007669"/>
    <property type="project" value="EnsemblFungi"/>
</dbReference>
<organism evidence="7 8">
    <name type="scientific">Pachysolen tannophilus NRRL Y-2460</name>
    <dbReference type="NCBI Taxonomy" id="669874"/>
    <lineage>
        <taxon>Eukaryota</taxon>
        <taxon>Fungi</taxon>
        <taxon>Dikarya</taxon>
        <taxon>Ascomycota</taxon>
        <taxon>Saccharomycotina</taxon>
        <taxon>Pichiomycetes</taxon>
        <taxon>Pachysolenaceae</taxon>
        <taxon>Pachysolen</taxon>
    </lineage>
</organism>